<evidence type="ECO:0000313" key="1">
    <source>
        <dbReference type="EMBL" id="KAJ2806305.1"/>
    </source>
</evidence>
<keyword evidence="2" id="KW-1185">Reference proteome</keyword>
<dbReference type="Proteomes" id="UP001140087">
    <property type="component" value="Unassembled WGS sequence"/>
</dbReference>
<reference evidence="1" key="1">
    <citation type="submission" date="2022-07" db="EMBL/GenBank/DDBJ databases">
        <title>Phylogenomic reconstructions and comparative analyses of Kickxellomycotina fungi.</title>
        <authorList>
            <person name="Reynolds N.K."/>
            <person name="Stajich J.E."/>
            <person name="Barry K."/>
            <person name="Grigoriev I.V."/>
            <person name="Crous P."/>
            <person name="Smith M.E."/>
        </authorList>
    </citation>
    <scope>NUCLEOTIDE SEQUENCE</scope>
    <source>
        <strain evidence="1">BCRC 34780</strain>
    </source>
</reference>
<sequence length="368" mass="38265">MRALLLAAGLASTMVLVCSGKLVLKRSPGGHAWHHLARVIGGTNAAQQEYPFAAFIMIEEGDSVAYCGGTIISREWILTAGHCAVSTGGGNSLVVPRNGTANGRSERHGAPRSGSPRAYATVGAGQITVGVGSIYTSQMKALKVSQVHVHKDLNLDYFDNDIALLKLKSKLHYSANVQPIHIDTATVPDGLTVTGIGWGITSLRGQTTSAILQQADMVTGNEGLCSQIRPEFTSNDGDYICVTTPDGRDTCSGDSGGPLLQRCNSNPQLTGSTGSGPWVQLGLTSYGDALSSPADTVCAYPDGAGFYTHVAAYIDFITSTTGISRKDLVANCNGDKLDYAGAAAPQMLAAALRLLAAISAAACVLVTY</sequence>
<protein>
    <submittedName>
        <fullName evidence="1">Transmembrane protease serine 12</fullName>
    </submittedName>
</protein>
<comment type="caution">
    <text evidence="1">The sequence shown here is derived from an EMBL/GenBank/DDBJ whole genome shotgun (WGS) entry which is preliminary data.</text>
</comment>
<name>A0ACC1LDH9_9FUNG</name>
<gene>
    <name evidence="1" type="primary">TMPRSS12</name>
    <name evidence="1" type="ORF">H4R21_000925</name>
</gene>
<keyword evidence="1" id="KW-0645">Protease</keyword>
<organism evidence="1 2">
    <name type="scientific">Coemansia helicoidea</name>
    <dbReference type="NCBI Taxonomy" id="1286919"/>
    <lineage>
        <taxon>Eukaryota</taxon>
        <taxon>Fungi</taxon>
        <taxon>Fungi incertae sedis</taxon>
        <taxon>Zoopagomycota</taxon>
        <taxon>Kickxellomycotina</taxon>
        <taxon>Kickxellomycetes</taxon>
        <taxon>Kickxellales</taxon>
        <taxon>Kickxellaceae</taxon>
        <taxon>Coemansia</taxon>
    </lineage>
</organism>
<keyword evidence="1" id="KW-0472">Membrane</keyword>
<keyword evidence="1" id="KW-0378">Hydrolase</keyword>
<dbReference type="EMBL" id="JANBUN010000155">
    <property type="protein sequence ID" value="KAJ2806305.1"/>
    <property type="molecule type" value="Genomic_DNA"/>
</dbReference>
<accession>A0ACC1LDH9</accession>
<keyword evidence="1" id="KW-0812">Transmembrane</keyword>
<evidence type="ECO:0000313" key="2">
    <source>
        <dbReference type="Proteomes" id="UP001140087"/>
    </source>
</evidence>
<proteinExistence type="predicted"/>